<evidence type="ECO:0000256" key="7">
    <source>
        <dbReference type="RuleBase" id="RU363053"/>
    </source>
</evidence>
<evidence type="ECO:0000256" key="5">
    <source>
        <dbReference type="ARBA" id="ARBA00023136"/>
    </source>
</evidence>
<feature type="transmembrane region" description="Helical" evidence="7">
    <location>
        <begin position="94"/>
        <end position="111"/>
    </location>
</feature>
<name>A0A433U0K6_ELYCH</name>
<accession>A0A433U0K6</accession>
<proteinExistence type="inferred from homology"/>
<evidence type="ECO:0000256" key="6">
    <source>
        <dbReference type="ARBA" id="ARBA00049743"/>
    </source>
</evidence>
<keyword evidence="5 7" id="KW-0472">Membrane</keyword>
<protein>
    <recommendedName>
        <fullName evidence="6">Mitochondrial inner membrane protein Mpv17</fullName>
    </recommendedName>
</protein>
<dbReference type="GO" id="GO:0015267">
    <property type="term" value="F:channel activity"/>
    <property type="evidence" value="ECO:0007669"/>
    <property type="project" value="TreeGrafter"/>
</dbReference>
<evidence type="ECO:0000256" key="2">
    <source>
        <dbReference type="ARBA" id="ARBA00006824"/>
    </source>
</evidence>
<sequence>MAALWGRYIGLLQKYPLATMSGTTSIIMSGGDCVSQLVIEKRSLQNYDLVRSGRFAVAGLCVFGPIMRGWYLALDKLYKGTKMAGIKMMVTDQVIMAPTFLGLFITVMAGMRGENLESIKGKLKRDYGTVLLNNYKVWPFTQFINFNFVPLQHRVLFVNFVALGWNTYLAWKTEKK</sequence>
<dbReference type="PANTHER" id="PTHR11266:SF17">
    <property type="entry name" value="PROTEIN MPV17"/>
    <property type="match status" value="1"/>
</dbReference>
<evidence type="ECO:0000256" key="1">
    <source>
        <dbReference type="ARBA" id="ARBA00004141"/>
    </source>
</evidence>
<evidence type="ECO:0000256" key="3">
    <source>
        <dbReference type="ARBA" id="ARBA00022692"/>
    </source>
</evidence>
<evidence type="ECO:0000256" key="4">
    <source>
        <dbReference type="ARBA" id="ARBA00022989"/>
    </source>
</evidence>
<feature type="transmembrane region" description="Helical" evidence="7">
    <location>
        <begin position="55"/>
        <end position="74"/>
    </location>
</feature>
<evidence type="ECO:0000313" key="9">
    <source>
        <dbReference type="Proteomes" id="UP000271974"/>
    </source>
</evidence>
<dbReference type="InterPro" id="IPR007248">
    <property type="entry name" value="Mpv17_PMP22"/>
</dbReference>
<comment type="similarity">
    <text evidence="2 7">Belongs to the peroxisomal membrane protein PXMP2/4 family.</text>
</comment>
<comment type="caution">
    <text evidence="8">The sequence shown here is derived from an EMBL/GenBank/DDBJ whole genome shotgun (WGS) entry which is preliminary data.</text>
</comment>
<dbReference type="GO" id="GO:0005739">
    <property type="term" value="C:mitochondrion"/>
    <property type="evidence" value="ECO:0007669"/>
    <property type="project" value="TreeGrafter"/>
</dbReference>
<dbReference type="STRING" id="188477.A0A433U0K6"/>
<evidence type="ECO:0000313" key="8">
    <source>
        <dbReference type="EMBL" id="RUS87384.1"/>
    </source>
</evidence>
<comment type="subcellular location">
    <subcellularLocation>
        <location evidence="1">Membrane</location>
        <topology evidence="1">Multi-pass membrane protein</topology>
    </subcellularLocation>
</comment>
<dbReference type="Pfam" id="PF04117">
    <property type="entry name" value="Mpv17_PMP22"/>
    <property type="match status" value="1"/>
</dbReference>
<keyword evidence="9" id="KW-1185">Reference proteome</keyword>
<organism evidence="8 9">
    <name type="scientific">Elysia chlorotica</name>
    <name type="common">Eastern emerald elysia</name>
    <name type="synonym">Sea slug</name>
    <dbReference type="NCBI Taxonomy" id="188477"/>
    <lineage>
        <taxon>Eukaryota</taxon>
        <taxon>Metazoa</taxon>
        <taxon>Spiralia</taxon>
        <taxon>Lophotrochozoa</taxon>
        <taxon>Mollusca</taxon>
        <taxon>Gastropoda</taxon>
        <taxon>Heterobranchia</taxon>
        <taxon>Euthyneura</taxon>
        <taxon>Panpulmonata</taxon>
        <taxon>Sacoglossa</taxon>
        <taxon>Placobranchoidea</taxon>
        <taxon>Plakobranchidae</taxon>
        <taxon>Elysia</taxon>
    </lineage>
</organism>
<dbReference type="AlphaFoldDB" id="A0A433U0K6"/>
<dbReference type="PANTHER" id="PTHR11266">
    <property type="entry name" value="PEROXISOMAL MEMBRANE PROTEIN 2, PXMP2 MPV17"/>
    <property type="match status" value="1"/>
</dbReference>
<gene>
    <name evidence="8" type="ORF">EGW08_004838</name>
</gene>
<keyword evidence="3 7" id="KW-0812">Transmembrane</keyword>
<keyword evidence="4 7" id="KW-1133">Transmembrane helix</keyword>
<dbReference type="OrthoDB" id="430207at2759"/>
<dbReference type="GO" id="GO:1901858">
    <property type="term" value="P:regulation of mitochondrial DNA metabolic process"/>
    <property type="evidence" value="ECO:0007669"/>
    <property type="project" value="TreeGrafter"/>
</dbReference>
<dbReference type="GO" id="GO:0016020">
    <property type="term" value="C:membrane"/>
    <property type="evidence" value="ECO:0007669"/>
    <property type="project" value="UniProtKB-SubCell"/>
</dbReference>
<reference evidence="8 9" key="1">
    <citation type="submission" date="2019-01" db="EMBL/GenBank/DDBJ databases">
        <title>A draft genome assembly of the solar-powered sea slug Elysia chlorotica.</title>
        <authorList>
            <person name="Cai H."/>
            <person name="Li Q."/>
            <person name="Fang X."/>
            <person name="Li J."/>
            <person name="Curtis N.E."/>
            <person name="Altenburger A."/>
            <person name="Shibata T."/>
            <person name="Feng M."/>
            <person name="Maeda T."/>
            <person name="Schwartz J.A."/>
            <person name="Shigenobu S."/>
            <person name="Lundholm N."/>
            <person name="Nishiyama T."/>
            <person name="Yang H."/>
            <person name="Hasebe M."/>
            <person name="Li S."/>
            <person name="Pierce S.K."/>
            <person name="Wang J."/>
        </authorList>
    </citation>
    <scope>NUCLEOTIDE SEQUENCE [LARGE SCALE GENOMIC DNA]</scope>
    <source>
        <strain evidence="8">EC2010</strain>
        <tissue evidence="8">Whole organism of an adult</tissue>
    </source>
</reference>
<dbReference type="Proteomes" id="UP000271974">
    <property type="component" value="Unassembled WGS sequence"/>
</dbReference>
<dbReference type="EMBL" id="RQTK01000112">
    <property type="protein sequence ID" value="RUS87384.1"/>
    <property type="molecule type" value="Genomic_DNA"/>
</dbReference>